<keyword evidence="1" id="KW-1133">Transmembrane helix</keyword>
<gene>
    <name evidence="2" type="ORF">SHERM_13294</name>
</gene>
<evidence type="ECO:0000313" key="2">
    <source>
        <dbReference type="EMBL" id="CAA0812735.1"/>
    </source>
</evidence>
<name>A0A9N7MQ59_STRHE</name>
<feature type="transmembrane region" description="Helical" evidence="1">
    <location>
        <begin position="155"/>
        <end position="180"/>
    </location>
</feature>
<evidence type="ECO:0000313" key="3">
    <source>
        <dbReference type="Proteomes" id="UP001153555"/>
    </source>
</evidence>
<keyword evidence="1" id="KW-0812">Transmembrane</keyword>
<comment type="caution">
    <text evidence="2">The sequence shown here is derived from an EMBL/GenBank/DDBJ whole genome shotgun (WGS) entry which is preliminary data.</text>
</comment>
<evidence type="ECO:0000256" key="1">
    <source>
        <dbReference type="SAM" id="Phobius"/>
    </source>
</evidence>
<sequence>MNVINIHNFAIFSQQRVLGYRGRFEDLEIEQKLDVYAAILERSGRMRILSGQSEELADFSEEDLKCPGGQWDLNTAVKPSVELYSSRRRLRLKSAAMFFKDMCTIIWDIYSSDHTIQTVTRDALVTAAEKGGAALGKLVAVAIATRLTGQAATTLFITAVGLVGGFVGAFILGAVAGLLFDLIFSSGGQAPLPTDGFIVYVAPMPDGRRLARQIA</sequence>
<keyword evidence="3" id="KW-1185">Reference proteome</keyword>
<keyword evidence="1" id="KW-0472">Membrane</keyword>
<protein>
    <submittedName>
        <fullName evidence="2">Uncharacterized protein</fullName>
    </submittedName>
</protein>
<dbReference type="AlphaFoldDB" id="A0A9N7MQ59"/>
<reference evidence="2" key="1">
    <citation type="submission" date="2019-12" db="EMBL/GenBank/DDBJ databases">
        <authorList>
            <person name="Scholes J."/>
        </authorList>
    </citation>
    <scope>NUCLEOTIDE SEQUENCE</scope>
</reference>
<dbReference type="EMBL" id="CACSLK010011299">
    <property type="protein sequence ID" value="CAA0812735.1"/>
    <property type="molecule type" value="Genomic_DNA"/>
</dbReference>
<organism evidence="2 3">
    <name type="scientific">Striga hermonthica</name>
    <name type="common">Purple witchweed</name>
    <name type="synonym">Buchnera hermonthica</name>
    <dbReference type="NCBI Taxonomy" id="68872"/>
    <lineage>
        <taxon>Eukaryota</taxon>
        <taxon>Viridiplantae</taxon>
        <taxon>Streptophyta</taxon>
        <taxon>Embryophyta</taxon>
        <taxon>Tracheophyta</taxon>
        <taxon>Spermatophyta</taxon>
        <taxon>Magnoliopsida</taxon>
        <taxon>eudicotyledons</taxon>
        <taxon>Gunneridae</taxon>
        <taxon>Pentapetalae</taxon>
        <taxon>asterids</taxon>
        <taxon>lamiids</taxon>
        <taxon>Lamiales</taxon>
        <taxon>Orobanchaceae</taxon>
        <taxon>Buchnereae</taxon>
        <taxon>Striga</taxon>
    </lineage>
</organism>
<accession>A0A9N7MQ59</accession>
<dbReference type="Proteomes" id="UP001153555">
    <property type="component" value="Unassembled WGS sequence"/>
</dbReference>
<proteinExistence type="predicted"/>
<dbReference type="OrthoDB" id="542365at2759"/>